<evidence type="ECO:0000313" key="3">
    <source>
        <dbReference type="Proteomes" id="UP001044222"/>
    </source>
</evidence>
<name>A0A9D3RPU9_ANGAN</name>
<reference evidence="2" key="1">
    <citation type="submission" date="2021-01" db="EMBL/GenBank/DDBJ databases">
        <title>A chromosome-scale assembly of European eel, Anguilla anguilla.</title>
        <authorList>
            <person name="Henkel C."/>
            <person name="Jong-Raadsen S.A."/>
            <person name="Dufour S."/>
            <person name="Weltzien F.-A."/>
            <person name="Palstra A.P."/>
            <person name="Pelster B."/>
            <person name="Spaink H.P."/>
            <person name="Van Den Thillart G.E."/>
            <person name="Jansen H."/>
            <person name="Zahm M."/>
            <person name="Klopp C."/>
            <person name="Cedric C."/>
            <person name="Louis A."/>
            <person name="Berthelot C."/>
            <person name="Parey E."/>
            <person name="Roest Crollius H."/>
            <person name="Montfort J."/>
            <person name="Robinson-Rechavi M."/>
            <person name="Bucao C."/>
            <person name="Bouchez O."/>
            <person name="Gislard M."/>
            <person name="Lluch J."/>
            <person name="Milhes M."/>
            <person name="Lampietro C."/>
            <person name="Lopez Roques C."/>
            <person name="Donnadieu C."/>
            <person name="Braasch I."/>
            <person name="Desvignes T."/>
            <person name="Postlethwait J."/>
            <person name="Bobe J."/>
            <person name="Guiguen Y."/>
            <person name="Dirks R."/>
        </authorList>
    </citation>
    <scope>NUCLEOTIDE SEQUENCE</scope>
    <source>
        <strain evidence="2">Tag_6206</strain>
        <tissue evidence="2">Liver</tissue>
    </source>
</reference>
<sequence length="362" mass="40130">MDWNPKRKQEKCPSRPQKGLVNRGSVLEGNLHPPRENVDELVELLSSLSGDLPSSSLTSPVIEGGRRNACRSGSILRQRNLSSQVEPTSPGSRHALPAREGKSNRAAHFETISTTPRTVRFADLERHPDTPRHPGKLIERDTLCAHMDSEKLSSGGYWQVKREYSTPASTARLQSRKAPEMSQRILRRDTEFDAPLSEPAGKQPAYFNRDLTDSHHVDHAGDLCEDETESLSDLHGLLESSWTSASLHRSMLDLETSEQLLLSELGTLSPKAEGDDFSHLDTLECAAEDGSDMSASYDANMLRSFFQSQQRETSCHAGGIDSRAGRPVISKETRVTSPLHHSDIVINSRRSSQLVRPHSART</sequence>
<comment type="caution">
    <text evidence="2">The sequence shown here is derived from an EMBL/GenBank/DDBJ whole genome shotgun (WGS) entry which is preliminary data.</text>
</comment>
<evidence type="ECO:0000256" key="1">
    <source>
        <dbReference type="SAM" id="MobiDB-lite"/>
    </source>
</evidence>
<dbReference type="AlphaFoldDB" id="A0A9D3RPU9"/>
<organism evidence="2 3">
    <name type="scientific">Anguilla anguilla</name>
    <name type="common">European freshwater eel</name>
    <name type="synonym">Muraena anguilla</name>
    <dbReference type="NCBI Taxonomy" id="7936"/>
    <lineage>
        <taxon>Eukaryota</taxon>
        <taxon>Metazoa</taxon>
        <taxon>Chordata</taxon>
        <taxon>Craniata</taxon>
        <taxon>Vertebrata</taxon>
        <taxon>Euteleostomi</taxon>
        <taxon>Actinopterygii</taxon>
        <taxon>Neopterygii</taxon>
        <taxon>Teleostei</taxon>
        <taxon>Anguilliformes</taxon>
        <taxon>Anguillidae</taxon>
        <taxon>Anguilla</taxon>
    </lineage>
</organism>
<feature type="region of interest" description="Disordered" evidence="1">
    <location>
        <begin position="1"/>
        <end position="33"/>
    </location>
</feature>
<dbReference type="EMBL" id="JAFIRN010000012">
    <property type="protein sequence ID" value="KAG5838709.1"/>
    <property type="molecule type" value="Genomic_DNA"/>
</dbReference>
<feature type="region of interest" description="Disordered" evidence="1">
    <location>
        <begin position="316"/>
        <end position="362"/>
    </location>
</feature>
<accession>A0A9D3RPU9</accession>
<evidence type="ECO:0000313" key="2">
    <source>
        <dbReference type="EMBL" id="KAG5838709.1"/>
    </source>
</evidence>
<feature type="region of interest" description="Disordered" evidence="1">
    <location>
        <begin position="79"/>
        <end position="105"/>
    </location>
</feature>
<feature type="compositionally biased region" description="Basic and acidic residues" evidence="1">
    <location>
        <begin position="1"/>
        <end position="13"/>
    </location>
</feature>
<proteinExistence type="predicted"/>
<gene>
    <name evidence="2" type="ORF">ANANG_G00226460</name>
</gene>
<feature type="compositionally biased region" description="Polar residues" evidence="1">
    <location>
        <begin position="79"/>
        <end position="91"/>
    </location>
</feature>
<keyword evidence="3" id="KW-1185">Reference proteome</keyword>
<protein>
    <submittedName>
        <fullName evidence="2">Uncharacterized protein</fullName>
    </submittedName>
</protein>
<dbReference type="Proteomes" id="UP001044222">
    <property type="component" value="Chromosome 12"/>
</dbReference>